<gene>
    <name evidence="4" type="ORF">EZS28_045025</name>
</gene>
<feature type="compositionally biased region" description="Acidic residues" evidence="2">
    <location>
        <begin position="63"/>
        <end position="81"/>
    </location>
</feature>
<feature type="transmembrane region" description="Helical" evidence="3">
    <location>
        <begin position="286"/>
        <end position="308"/>
    </location>
</feature>
<evidence type="ECO:0000313" key="4">
    <source>
        <dbReference type="EMBL" id="KAA6359448.1"/>
    </source>
</evidence>
<reference evidence="4 5" key="1">
    <citation type="submission" date="2019-03" db="EMBL/GenBank/DDBJ databases">
        <title>Single cell metagenomics reveals metabolic interactions within the superorganism composed of flagellate Streblomastix strix and complex community of Bacteroidetes bacteria on its surface.</title>
        <authorList>
            <person name="Treitli S.C."/>
            <person name="Kolisko M."/>
            <person name="Husnik F."/>
            <person name="Keeling P."/>
            <person name="Hampl V."/>
        </authorList>
    </citation>
    <scope>NUCLEOTIDE SEQUENCE [LARGE SCALE GENOMIC DNA]</scope>
    <source>
        <strain evidence="4">ST1C</strain>
    </source>
</reference>
<protein>
    <submittedName>
        <fullName evidence="4">Uncharacterized protein</fullName>
    </submittedName>
</protein>
<keyword evidence="3" id="KW-0812">Transmembrane</keyword>
<evidence type="ECO:0000256" key="1">
    <source>
        <dbReference type="SAM" id="Coils"/>
    </source>
</evidence>
<dbReference type="AlphaFoldDB" id="A0A5J4TMB3"/>
<dbReference type="EMBL" id="SNRW01028373">
    <property type="protein sequence ID" value="KAA6359448.1"/>
    <property type="molecule type" value="Genomic_DNA"/>
</dbReference>
<accession>A0A5J4TMB3</accession>
<sequence length="316" mass="35848">MNAMAHLAYDTKQIVAATLQQNQQLSARDRNMEDNNNSYNNNNSKSNDHSASDRNKANKDNNNDDDLDISDDDTIVEEDEGGSVKGSPTGKRPFIPQLSIPKVTKVTPLNPNIPQFPQMPQIQPVHTQQQATQHLQIPNLVHLQQQYQQEKVGNFSPRSQVQSYHTQYSNYVGNLSPRSNSGSTAPSVASNRTMITIRSSPDAIFGSSSYEHIQNELKLIEKKIKEREMRKQKEKENGQIDGQMDMQLTNRSRKSVNSDINDKQQQQQLMEEKIQKTNKNKKKKKIITIVAVILTSIGIISSLTFMGMHGQDEYYY</sequence>
<evidence type="ECO:0000256" key="2">
    <source>
        <dbReference type="SAM" id="MobiDB-lite"/>
    </source>
</evidence>
<name>A0A5J4TMB3_9EUKA</name>
<keyword evidence="1" id="KW-0175">Coiled coil</keyword>
<dbReference type="Proteomes" id="UP000324800">
    <property type="component" value="Unassembled WGS sequence"/>
</dbReference>
<evidence type="ECO:0000256" key="3">
    <source>
        <dbReference type="SAM" id="Phobius"/>
    </source>
</evidence>
<keyword evidence="3" id="KW-1133">Transmembrane helix</keyword>
<keyword evidence="3" id="KW-0472">Membrane</keyword>
<organism evidence="4 5">
    <name type="scientific">Streblomastix strix</name>
    <dbReference type="NCBI Taxonomy" id="222440"/>
    <lineage>
        <taxon>Eukaryota</taxon>
        <taxon>Metamonada</taxon>
        <taxon>Preaxostyla</taxon>
        <taxon>Oxymonadida</taxon>
        <taxon>Streblomastigidae</taxon>
        <taxon>Streblomastix</taxon>
    </lineage>
</organism>
<feature type="compositionally biased region" description="Low complexity" evidence="2">
    <location>
        <begin position="34"/>
        <end position="45"/>
    </location>
</feature>
<comment type="caution">
    <text evidence="4">The sequence shown here is derived from an EMBL/GenBank/DDBJ whole genome shotgun (WGS) entry which is preliminary data.</text>
</comment>
<feature type="coiled-coil region" evidence="1">
    <location>
        <begin position="210"/>
        <end position="280"/>
    </location>
</feature>
<evidence type="ECO:0000313" key="5">
    <source>
        <dbReference type="Proteomes" id="UP000324800"/>
    </source>
</evidence>
<proteinExistence type="predicted"/>
<feature type="region of interest" description="Disordered" evidence="2">
    <location>
        <begin position="31"/>
        <end position="98"/>
    </location>
</feature>
<feature type="compositionally biased region" description="Basic and acidic residues" evidence="2">
    <location>
        <begin position="46"/>
        <end position="62"/>
    </location>
</feature>